<dbReference type="PANTHER" id="PTHR47150">
    <property type="entry name" value="OS12G0169200 PROTEIN"/>
    <property type="match status" value="1"/>
</dbReference>
<accession>A0A6A3IP96</accession>
<dbReference type="AlphaFoldDB" id="A0A6A3IP96"/>
<protein>
    <recommendedName>
        <fullName evidence="9">DDE Tnp4 domain-containing protein</fullName>
    </recommendedName>
</protein>
<evidence type="ECO:0000313" key="8">
    <source>
        <dbReference type="Proteomes" id="UP000460718"/>
    </source>
</evidence>
<evidence type="ECO:0000313" key="3">
    <source>
        <dbReference type="EMBL" id="KAE9239772.1"/>
    </source>
</evidence>
<dbReference type="EMBL" id="QXGD01000435">
    <property type="protein sequence ID" value="KAE9239772.1"/>
    <property type="molecule type" value="Genomic_DNA"/>
</dbReference>
<dbReference type="Proteomes" id="UP000440732">
    <property type="component" value="Unassembled WGS sequence"/>
</dbReference>
<evidence type="ECO:0000313" key="2">
    <source>
        <dbReference type="EMBL" id="KAE9082569.1"/>
    </source>
</evidence>
<dbReference type="EMBL" id="QXGE01003682">
    <property type="protein sequence ID" value="KAE9273831.1"/>
    <property type="molecule type" value="Genomic_DNA"/>
</dbReference>
<dbReference type="Proteomes" id="UP000460718">
    <property type="component" value="Unassembled WGS sequence"/>
</dbReference>
<gene>
    <name evidence="4" type="ORF">PF001_g27333</name>
    <name evidence="3" type="ORF">PF002_g10114</name>
    <name evidence="2" type="ORF">PF006_g26877</name>
    <name evidence="1" type="ORF">PF011_g21653</name>
</gene>
<reference evidence="1 8" key="1">
    <citation type="submission" date="2018-09" db="EMBL/GenBank/DDBJ databases">
        <title>Genomic investigation of the strawberry pathogen Phytophthora fragariae indicates pathogenicity is determined by transcriptional variation in three key races.</title>
        <authorList>
            <person name="Adams T.M."/>
            <person name="Armitage A.D."/>
            <person name="Sobczyk M.K."/>
            <person name="Bates H.J."/>
            <person name="Dunwell J.M."/>
            <person name="Nellist C.F."/>
            <person name="Harrison R.J."/>
        </authorList>
    </citation>
    <scope>NUCLEOTIDE SEQUENCE [LARGE SCALE GENOMIC DNA]</scope>
    <source>
        <strain evidence="4 5">A4</strain>
        <strain evidence="3 6">BC-1</strain>
        <strain evidence="2 7">NOV-5</strain>
        <strain evidence="1 8">SCRP245</strain>
    </source>
</reference>
<sequence>MSTHRGLSTSLSTRGRLSDWNISSHNKVSMEAWRARLKRVLTEFEELDDAECSEMLVLHALRGAEGVITHPVKKQRGGSVPGRAANVDRDREAGHARLIADYFAPNPVYNSRLFRRRFRLPPAMFDIVLEGVLEADDYFVQKKDALGVPGLSPYQKVTAALRMCCYGVAADSTDEYLRLAESTAMKSFKRFALAVVTHFGAEYLRDPTEEDIHRHAELNARRGFPGMFGSLDCTHWVWKNCPVGWQGMYQDRDGNSSVIMEAVATKDLWIWHHSLGIPGSNNDINVLDRSPLIVNWLGGHAPNYEFTLNGHDFKMCYLLTDGIYPNWSVFVKTISDPVGKKEKNFAAMQEAARKDVERCFGVLKSRFGILSQPGRLWDEAMMRTVWKACVILHNMVVEYGRDDECDYLEDVQVRLSARENLTFDSLLMEMTSLQNPQNHSVLQENLVEELWHFKMANS</sequence>
<dbReference type="Pfam" id="PF04827">
    <property type="entry name" value="Plant_tran"/>
    <property type="match status" value="1"/>
</dbReference>
<evidence type="ECO:0000313" key="4">
    <source>
        <dbReference type="EMBL" id="KAE9273831.1"/>
    </source>
</evidence>
<dbReference type="InterPro" id="IPR006912">
    <property type="entry name" value="Harbinger_derived_prot"/>
</dbReference>
<name>A0A6A3IP96_9STRA</name>
<organism evidence="1 8">
    <name type="scientific">Phytophthora fragariae</name>
    <dbReference type="NCBI Taxonomy" id="53985"/>
    <lineage>
        <taxon>Eukaryota</taxon>
        <taxon>Sar</taxon>
        <taxon>Stramenopiles</taxon>
        <taxon>Oomycota</taxon>
        <taxon>Peronosporomycetes</taxon>
        <taxon>Peronosporales</taxon>
        <taxon>Peronosporaceae</taxon>
        <taxon>Phytophthora</taxon>
    </lineage>
</organism>
<evidence type="ECO:0000313" key="5">
    <source>
        <dbReference type="Proteomes" id="UP000437068"/>
    </source>
</evidence>
<dbReference type="Proteomes" id="UP000440367">
    <property type="component" value="Unassembled WGS sequence"/>
</dbReference>
<evidence type="ECO:0000313" key="7">
    <source>
        <dbReference type="Proteomes" id="UP000440732"/>
    </source>
</evidence>
<comment type="caution">
    <text evidence="1">The sequence shown here is derived from an EMBL/GenBank/DDBJ whole genome shotgun (WGS) entry which is preliminary data.</text>
</comment>
<evidence type="ECO:0008006" key="9">
    <source>
        <dbReference type="Google" id="ProtNLM"/>
    </source>
</evidence>
<evidence type="ECO:0000313" key="6">
    <source>
        <dbReference type="Proteomes" id="UP000440367"/>
    </source>
</evidence>
<dbReference type="Proteomes" id="UP000437068">
    <property type="component" value="Unassembled WGS sequence"/>
</dbReference>
<evidence type="ECO:0000313" key="1">
    <source>
        <dbReference type="EMBL" id="KAE8982355.1"/>
    </source>
</evidence>
<dbReference type="PANTHER" id="PTHR47150:SF5">
    <property type="entry name" value="OS07G0546750 PROTEIN"/>
    <property type="match status" value="1"/>
</dbReference>
<dbReference type="EMBL" id="QXFW01002074">
    <property type="protein sequence ID" value="KAE8982355.1"/>
    <property type="molecule type" value="Genomic_DNA"/>
</dbReference>
<proteinExistence type="predicted"/>
<dbReference type="EMBL" id="QXGA01003497">
    <property type="protein sequence ID" value="KAE9082569.1"/>
    <property type="molecule type" value="Genomic_DNA"/>
</dbReference>